<comment type="subcellular location">
    <subcellularLocation>
        <location evidence="1">Cell membrane</location>
        <topology evidence="1">Multi-pass membrane protein</topology>
    </subcellularLocation>
</comment>
<organism evidence="10 11">
    <name type="scientific">[Eubacterium] hominis</name>
    <dbReference type="NCBI Taxonomy" id="2764325"/>
    <lineage>
        <taxon>Bacteria</taxon>
        <taxon>Bacillati</taxon>
        <taxon>Bacillota</taxon>
        <taxon>Erysipelotrichia</taxon>
        <taxon>Erysipelotrichales</taxon>
        <taxon>Erysipelotrichaceae</taxon>
        <taxon>Amedibacillus</taxon>
    </lineage>
</organism>
<dbReference type="PANTHER" id="PTHR32309:SF13">
    <property type="entry name" value="FERRIC ENTEROBACTIN TRANSPORT PROTEIN FEPE"/>
    <property type="match status" value="1"/>
</dbReference>
<dbReference type="RefSeq" id="WP_117456102.1">
    <property type="nucleotide sequence ID" value="NZ_CP060636.1"/>
</dbReference>
<evidence type="ECO:0000256" key="2">
    <source>
        <dbReference type="ARBA" id="ARBA00006683"/>
    </source>
</evidence>
<feature type="domain" description="Polysaccharide chain length determinant N-terminal" evidence="8">
    <location>
        <begin position="12"/>
        <end position="102"/>
    </location>
</feature>
<evidence type="ECO:0000259" key="8">
    <source>
        <dbReference type="Pfam" id="PF02706"/>
    </source>
</evidence>
<evidence type="ECO:0000313" key="10">
    <source>
        <dbReference type="EMBL" id="QNM11886.1"/>
    </source>
</evidence>
<evidence type="ECO:0000259" key="9">
    <source>
        <dbReference type="Pfam" id="PF13807"/>
    </source>
</evidence>
<dbReference type="GO" id="GO:0004713">
    <property type="term" value="F:protein tyrosine kinase activity"/>
    <property type="evidence" value="ECO:0007669"/>
    <property type="project" value="TreeGrafter"/>
</dbReference>
<evidence type="ECO:0000256" key="3">
    <source>
        <dbReference type="ARBA" id="ARBA00022475"/>
    </source>
</evidence>
<evidence type="ECO:0000313" key="11">
    <source>
        <dbReference type="Proteomes" id="UP000515856"/>
    </source>
</evidence>
<reference evidence="10 11" key="1">
    <citation type="submission" date="2020-08" db="EMBL/GenBank/DDBJ databases">
        <authorList>
            <person name="Liu C."/>
            <person name="Sun Q."/>
        </authorList>
    </citation>
    <scope>NUCLEOTIDE SEQUENCE [LARGE SCALE GENOMIC DNA]</scope>
    <source>
        <strain evidence="10 11">NSJ-61</strain>
    </source>
</reference>
<dbReference type="EMBL" id="CP060636">
    <property type="protein sequence ID" value="QNM11886.1"/>
    <property type="molecule type" value="Genomic_DNA"/>
</dbReference>
<feature type="transmembrane region" description="Helical" evidence="7">
    <location>
        <begin position="183"/>
        <end position="203"/>
    </location>
</feature>
<gene>
    <name evidence="10" type="ORF">H9Q80_16815</name>
</gene>
<dbReference type="KEGG" id="ehn:H9Q80_16815"/>
<name>A0A7G9GM54_9FIRM</name>
<proteinExistence type="inferred from homology"/>
<dbReference type="InterPro" id="IPR050445">
    <property type="entry name" value="Bact_polysacc_biosynth/exp"/>
</dbReference>
<evidence type="ECO:0000256" key="1">
    <source>
        <dbReference type="ARBA" id="ARBA00004651"/>
    </source>
</evidence>
<evidence type="ECO:0000256" key="7">
    <source>
        <dbReference type="SAM" id="Phobius"/>
    </source>
</evidence>
<evidence type="ECO:0000256" key="5">
    <source>
        <dbReference type="ARBA" id="ARBA00022989"/>
    </source>
</evidence>
<keyword evidence="5 7" id="KW-1133">Transmembrane helix</keyword>
<dbReference type="InterPro" id="IPR003856">
    <property type="entry name" value="LPS_length_determ_N"/>
</dbReference>
<keyword evidence="3" id="KW-1003">Cell membrane</keyword>
<keyword evidence="11" id="KW-1185">Reference proteome</keyword>
<dbReference type="GO" id="GO:0005886">
    <property type="term" value="C:plasma membrane"/>
    <property type="evidence" value="ECO:0007669"/>
    <property type="project" value="UniProtKB-SubCell"/>
</dbReference>
<dbReference type="Pfam" id="PF02706">
    <property type="entry name" value="Wzz"/>
    <property type="match status" value="1"/>
</dbReference>
<dbReference type="Pfam" id="PF13807">
    <property type="entry name" value="GNVR"/>
    <property type="match status" value="1"/>
</dbReference>
<dbReference type="InterPro" id="IPR032807">
    <property type="entry name" value="GNVR"/>
</dbReference>
<keyword evidence="6 7" id="KW-0472">Membrane</keyword>
<evidence type="ECO:0000256" key="4">
    <source>
        <dbReference type="ARBA" id="ARBA00022692"/>
    </source>
</evidence>
<feature type="transmembrane region" description="Helical" evidence="7">
    <location>
        <begin position="28"/>
        <end position="48"/>
    </location>
</feature>
<dbReference type="AlphaFoldDB" id="A0A7G9GM54"/>
<sequence length="230" mass="25692">MEEINKTNDEIEIDISALMKLLKKNIKMIVICTVLGAVIAFLMTNFFMTKKYASTARIYLVPKVTEQGVVDSTALNSNSKMVNNYMSLMQGETILSKVADELNIENVEEVKNSLSITNVNETEIIDVKATTDDPKKSQAIVSKTVDIFFKEMQEKLDIKNMTISDQPKVNDVPVSPSKKMNTAIGAMAGLLLSCGYVFLQYLFDKRLKNKAEAESFLGVPVLGEIPWFED</sequence>
<feature type="domain" description="Tyrosine-protein kinase G-rich" evidence="9">
    <location>
        <begin position="154"/>
        <end position="200"/>
    </location>
</feature>
<accession>A0A7G9GM54</accession>
<comment type="similarity">
    <text evidence="2">Belongs to the CpsC/CapA family.</text>
</comment>
<protein>
    <submittedName>
        <fullName evidence="10">Capsular biosynthesis protein</fullName>
    </submittedName>
</protein>
<keyword evidence="4 7" id="KW-0812">Transmembrane</keyword>
<dbReference type="PANTHER" id="PTHR32309">
    <property type="entry name" value="TYROSINE-PROTEIN KINASE"/>
    <property type="match status" value="1"/>
</dbReference>
<evidence type="ECO:0000256" key="6">
    <source>
        <dbReference type="ARBA" id="ARBA00023136"/>
    </source>
</evidence>
<dbReference type="Proteomes" id="UP000515856">
    <property type="component" value="Chromosome"/>
</dbReference>